<dbReference type="EMBL" id="FOIF01000001">
    <property type="protein sequence ID" value="SES63151.1"/>
    <property type="molecule type" value="Genomic_DNA"/>
</dbReference>
<sequence>MFKNLTVEKFLQEVASENPTPGGGTVAAISGAMGASLISMFCRVTAKGKKYVDVKDEMERIGEEGDKIREKLLKLADEDTKAYLEVMQAFKLPKESEEEKEKRREAIELASQRATEVPLETAKEIVPLLEMVIEIAPKGNPNAISDLKVGMELCYTGFVGAVANVQVNLSTLKDQSFKKEIEEKLEVVIDRAEKAIAEGRKIIASYGYSC</sequence>
<reference evidence="3" key="1">
    <citation type="submission" date="2016-10" db="EMBL/GenBank/DDBJ databases">
        <authorList>
            <person name="Varghese N."/>
            <person name="Submissions S."/>
        </authorList>
    </citation>
    <scope>NUCLEOTIDE SEQUENCE [LARGE SCALE GENOMIC DNA]</scope>
    <source>
        <strain evidence="3">DSM 13577</strain>
    </source>
</reference>
<evidence type="ECO:0000313" key="2">
    <source>
        <dbReference type="EMBL" id="SES63151.1"/>
    </source>
</evidence>
<dbReference type="InterPro" id="IPR036178">
    <property type="entry name" value="Formintransfe-cycloase-like_sf"/>
</dbReference>
<gene>
    <name evidence="2" type="ORF">SAMN03080614_1001121</name>
</gene>
<feature type="domain" description="Cyclodeaminase/cyclohydrolase" evidence="1">
    <location>
        <begin position="6"/>
        <end position="186"/>
    </location>
</feature>
<organism evidence="2 3">
    <name type="scientific">Anaerobranca gottschalkii DSM 13577</name>
    <dbReference type="NCBI Taxonomy" id="1120990"/>
    <lineage>
        <taxon>Bacteria</taxon>
        <taxon>Bacillati</taxon>
        <taxon>Bacillota</taxon>
        <taxon>Clostridia</taxon>
        <taxon>Eubacteriales</taxon>
        <taxon>Proteinivoracaceae</taxon>
        <taxon>Anaerobranca</taxon>
    </lineage>
</organism>
<dbReference type="AlphaFoldDB" id="A0A1H9Y349"/>
<dbReference type="RefSeq" id="WP_177159623.1">
    <property type="nucleotide sequence ID" value="NZ_FOIF01000001.1"/>
</dbReference>
<dbReference type="Proteomes" id="UP000243819">
    <property type="component" value="Unassembled WGS sequence"/>
</dbReference>
<evidence type="ECO:0000313" key="3">
    <source>
        <dbReference type="Proteomes" id="UP000243819"/>
    </source>
</evidence>
<protein>
    <submittedName>
        <fullName evidence="2">Formiminotetrahydrofolate cyclodeaminase</fullName>
    </submittedName>
</protein>
<name>A0A1H9Y349_9FIRM</name>
<proteinExistence type="predicted"/>
<dbReference type="InterPro" id="IPR007044">
    <property type="entry name" value="Cyclodeamin/CycHdrlase"/>
</dbReference>
<dbReference type="SUPFAM" id="SSF101262">
    <property type="entry name" value="Methenyltetrahydrofolate cyclohydrolase-like"/>
    <property type="match status" value="1"/>
</dbReference>
<dbReference type="Gene3D" id="1.20.120.680">
    <property type="entry name" value="Formiminotetrahydrofolate cyclodeaminase monomer, up-and-down helical bundle"/>
    <property type="match status" value="1"/>
</dbReference>
<accession>A0A1H9Y349</accession>
<dbReference type="GO" id="GO:0003824">
    <property type="term" value="F:catalytic activity"/>
    <property type="evidence" value="ECO:0007669"/>
    <property type="project" value="InterPro"/>
</dbReference>
<dbReference type="STRING" id="1120990.SAMN03080614_1001121"/>
<dbReference type="Pfam" id="PF04961">
    <property type="entry name" value="FTCD_C"/>
    <property type="match status" value="1"/>
</dbReference>
<evidence type="ECO:0000259" key="1">
    <source>
        <dbReference type="Pfam" id="PF04961"/>
    </source>
</evidence>
<keyword evidence="3" id="KW-1185">Reference proteome</keyword>